<proteinExistence type="predicted"/>
<gene>
    <name evidence="1" type="ORF">METZ01_LOCUS64256</name>
</gene>
<accession>A0A381T5F5</accession>
<name>A0A381T5F5_9ZZZZ</name>
<dbReference type="EMBL" id="UINC01004052">
    <property type="protein sequence ID" value="SVA11402.1"/>
    <property type="molecule type" value="Genomic_DNA"/>
</dbReference>
<organism evidence="1">
    <name type="scientific">marine metagenome</name>
    <dbReference type="NCBI Taxonomy" id="408172"/>
    <lineage>
        <taxon>unclassified sequences</taxon>
        <taxon>metagenomes</taxon>
        <taxon>ecological metagenomes</taxon>
    </lineage>
</organism>
<sequence>MLFAADSLQAEAVHLPLPDIADSGIIEITLPPEMNLDVVPEEDIFDAQMGEAKTIFAEAIISDLTGDTLEAAYQFEMLFESLSHIDELSAHDEFQTLEFNRLLTAAIDYYEDEAVTMDKVETGFSVAVLKDKLDEYIYGQTLEDLEYVEERVEIIPGHIPITYNQKVASIIKFFQNEGRSSFQKWLNRMSRYKPIILPILEEEGV</sequence>
<reference evidence="1" key="1">
    <citation type="submission" date="2018-05" db="EMBL/GenBank/DDBJ databases">
        <authorList>
            <person name="Lanie J.A."/>
            <person name="Ng W.-L."/>
            <person name="Kazmierczak K.M."/>
            <person name="Andrzejewski T.M."/>
            <person name="Davidsen T.M."/>
            <person name="Wayne K.J."/>
            <person name="Tettelin H."/>
            <person name="Glass J.I."/>
            <person name="Rusch D."/>
            <person name="Podicherti R."/>
            <person name="Tsui H.-C.T."/>
            <person name="Winkler M.E."/>
        </authorList>
    </citation>
    <scope>NUCLEOTIDE SEQUENCE</scope>
</reference>
<protein>
    <submittedName>
        <fullName evidence="1">Uncharacterized protein</fullName>
    </submittedName>
</protein>
<dbReference type="AlphaFoldDB" id="A0A381T5F5"/>
<feature type="non-terminal residue" evidence="1">
    <location>
        <position position="205"/>
    </location>
</feature>
<evidence type="ECO:0000313" key="1">
    <source>
        <dbReference type="EMBL" id="SVA11402.1"/>
    </source>
</evidence>